<sequence length="105" mass="12485">MKYSLKQDERLGVMKPVLFVPYEELSDHEQAEFELMCQKVCAKIPEAIKTFERTYMDYFEHLDRVDETRFYDLMGEMNEISSCICDLNLLYLWIEGNFLAKSVHA</sequence>
<reference evidence="1 2" key="1">
    <citation type="submission" date="2019-12" db="EMBL/GenBank/DDBJ databases">
        <title>Whole-genome analyses of novel actinobacteria.</title>
        <authorList>
            <person name="Sahin N."/>
            <person name="Saygin H."/>
        </authorList>
    </citation>
    <scope>NUCLEOTIDE SEQUENCE [LARGE SCALE GENOMIC DNA]</scope>
    <source>
        <strain evidence="1 2">KC615</strain>
    </source>
</reference>
<name>A0A6I4VQF8_9BACL</name>
<proteinExistence type="predicted"/>
<dbReference type="AlphaFoldDB" id="A0A6I4VQF8"/>
<protein>
    <submittedName>
        <fullName evidence="1">Uncharacterized protein</fullName>
    </submittedName>
</protein>
<evidence type="ECO:0000313" key="1">
    <source>
        <dbReference type="EMBL" id="MXQ53829.1"/>
    </source>
</evidence>
<accession>A0A6I4VQF8</accession>
<gene>
    <name evidence="1" type="ORF">GSM42_08845</name>
</gene>
<keyword evidence="2" id="KW-1185">Reference proteome</keyword>
<comment type="caution">
    <text evidence="1">The sequence shown here is derived from an EMBL/GenBank/DDBJ whole genome shotgun (WGS) entry which is preliminary data.</text>
</comment>
<organism evidence="1 2">
    <name type="scientific">Shimazuella alba</name>
    <dbReference type="NCBI Taxonomy" id="2690964"/>
    <lineage>
        <taxon>Bacteria</taxon>
        <taxon>Bacillati</taxon>
        <taxon>Bacillota</taxon>
        <taxon>Bacilli</taxon>
        <taxon>Bacillales</taxon>
        <taxon>Thermoactinomycetaceae</taxon>
        <taxon>Shimazuella</taxon>
    </lineage>
</organism>
<dbReference type="Proteomes" id="UP000430692">
    <property type="component" value="Unassembled WGS sequence"/>
</dbReference>
<evidence type="ECO:0000313" key="2">
    <source>
        <dbReference type="Proteomes" id="UP000430692"/>
    </source>
</evidence>
<dbReference type="EMBL" id="WUUL01000005">
    <property type="protein sequence ID" value="MXQ53829.1"/>
    <property type="molecule type" value="Genomic_DNA"/>
</dbReference>
<dbReference type="RefSeq" id="WP_160801189.1">
    <property type="nucleotide sequence ID" value="NZ_WUUL01000005.1"/>
</dbReference>